<comment type="caution">
    <text evidence="3">The sequence shown here is derived from an EMBL/GenBank/DDBJ whole genome shotgun (WGS) entry which is preliminary data.</text>
</comment>
<dbReference type="SMART" id="SM00198">
    <property type="entry name" value="SCP"/>
    <property type="match status" value="1"/>
</dbReference>
<dbReference type="PROSITE" id="PS01009">
    <property type="entry name" value="CRISP_1"/>
    <property type="match status" value="1"/>
</dbReference>
<proteinExistence type="predicted"/>
<dbReference type="InterPro" id="IPR014044">
    <property type="entry name" value="CAP_dom"/>
</dbReference>
<dbReference type="SUPFAM" id="SSF55797">
    <property type="entry name" value="PR-1-like"/>
    <property type="match status" value="1"/>
</dbReference>
<evidence type="ECO:0000256" key="1">
    <source>
        <dbReference type="SAM" id="MobiDB-lite"/>
    </source>
</evidence>
<reference evidence="3 4" key="1">
    <citation type="submission" date="2024-03" db="EMBL/GenBank/DDBJ databases">
        <title>The Acrasis kona genome and developmental transcriptomes reveal deep origins of eukaryotic multicellular pathways.</title>
        <authorList>
            <person name="Sheikh S."/>
            <person name="Fu C.-J."/>
            <person name="Brown M.W."/>
            <person name="Baldauf S.L."/>
        </authorList>
    </citation>
    <scope>NUCLEOTIDE SEQUENCE [LARGE SCALE GENOMIC DNA]</scope>
    <source>
        <strain evidence="3 4">ATCC MYA-3509</strain>
    </source>
</reference>
<dbReference type="Proteomes" id="UP001431209">
    <property type="component" value="Unassembled WGS sequence"/>
</dbReference>
<feature type="region of interest" description="Disordered" evidence="1">
    <location>
        <begin position="1"/>
        <end position="82"/>
    </location>
</feature>
<dbReference type="InterPro" id="IPR018244">
    <property type="entry name" value="Allrgn_V5/Tpx1_CS"/>
</dbReference>
<dbReference type="InterPro" id="IPR001283">
    <property type="entry name" value="CRISP-related"/>
</dbReference>
<dbReference type="PANTHER" id="PTHR10334">
    <property type="entry name" value="CYSTEINE-RICH SECRETORY PROTEIN-RELATED"/>
    <property type="match status" value="1"/>
</dbReference>
<sequence>MQCWCTPITTTPTPTLKPETSTSSPVTIKPTPTIPKVTTTKPTTSGSPTTTATPSTTAAPTTIAPTSIVSPSITPTAAPSTSNKFSADEIAAIVDAHNKLRSAVGITEMMSWSTAVEDFAISYAQQCVSGGALMAHNSNRYLADKTYVGENIFASTSSAVLSGVDAVSSWGSEKLYYNYTTNSCQSNKQCGHYTQIVWRSSLKVGCARVKCSNISYGNTILCDYSPGGNYVGQKPY</sequence>
<accession>A0AAW2YRJ9</accession>
<evidence type="ECO:0000313" key="3">
    <source>
        <dbReference type="EMBL" id="KAL0479466.1"/>
    </source>
</evidence>
<dbReference type="Pfam" id="PF00188">
    <property type="entry name" value="CAP"/>
    <property type="match status" value="1"/>
</dbReference>
<evidence type="ECO:0000259" key="2">
    <source>
        <dbReference type="SMART" id="SM00198"/>
    </source>
</evidence>
<feature type="compositionally biased region" description="Polar residues" evidence="1">
    <location>
        <begin position="70"/>
        <end position="82"/>
    </location>
</feature>
<protein>
    <submittedName>
        <fullName evidence="3">Pathogenesis-related protein 1</fullName>
    </submittedName>
</protein>
<dbReference type="PRINTS" id="PR00837">
    <property type="entry name" value="V5TPXLIKE"/>
</dbReference>
<keyword evidence="4" id="KW-1185">Reference proteome</keyword>
<feature type="compositionally biased region" description="Low complexity" evidence="1">
    <location>
        <begin position="1"/>
        <end position="69"/>
    </location>
</feature>
<feature type="domain" description="SCP" evidence="2">
    <location>
        <begin position="88"/>
        <end position="232"/>
    </location>
</feature>
<dbReference type="InterPro" id="IPR035940">
    <property type="entry name" value="CAP_sf"/>
</dbReference>
<dbReference type="Gene3D" id="3.40.33.10">
    <property type="entry name" value="CAP"/>
    <property type="match status" value="1"/>
</dbReference>
<dbReference type="AlphaFoldDB" id="A0AAW2YRJ9"/>
<dbReference type="FunFam" id="3.40.33.10:FF:000004">
    <property type="entry name" value="CAP, cysteine-rich secretory protein, antigen 5"/>
    <property type="match status" value="1"/>
</dbReference>
<gene>
    <name evidence="3" type="ORF">AKO1_007628</name>
</gene>
<organism evidence="3 4">
    <name type="scientific">Acrasis kona</name>
    <dbReference type="NCBI Taxonomy" id="1008807"/>
    <lineage>
        <taxon>Eukaryota</taxon>
        <taxon>Discoba</taxon>
        <taxon>Heterolobosea</taxon>
        <taxon>Tetramitia</taxon>
        <taxon>Eutetramitia</taxon>
        <taxon>Acrasidae</taxon>
        <taxon>Acrasis</taxon>
    </lineage>
</organism>
<name>A0AAW2YRJ9_9EUKA</name>
<dbReference type="EMBL" id="JAOPGA020000562">
    <property type="protein sequence ID" value="KAL0479466.1"/>
    <property type="molecule type" value="Genomic_DNA"/>
</dbReference>
<evidence type="ECO:0000313" key="4">
    <source>
        <dbReference type="Proteomes" id="UP001431209"/>
    </source>
</evidence>
<dbReference type="GO" id="GO:0005576">
    <property type="term" value="C:extracellular region"/>
    <property type="evidence" value="ECO:0007669"/>
    <property type="project" value="InterPro"/>
</dbReference>